<dbReference type="GO" id="GO:0010468">
    <property type="term" value="P:regulation of gene expression"/>
    <property type="evidence" value="ECO:0007669"/>
    <property type="project" value="TreeGrafter"/>
</dbReference>
<feature type="compositionally biased region" description="Low complexity" evidence="2">
    <location>
        <begin position="58"/>
        <end position="69"/>
    </location>
</feature>
<evidence type="ECO:0000313" key="5">
    <source>
        <dbReference type="Proteomes" id="UP001431209"/>
    </source>
</evidence>
<evidence type="ECO:0000256" key="2">
    <source>
        <dbReference type="SAM" id="MobiDB-lite"/>
    </source>
</evidence>
<sequence>MNRNYNTKDDQHRNSYYKNNRGRKDAIDYNHDNWNIIDRFKQRENLELTPKQWSLIWSDSPSEISSSSSESEDDRRKSRKKEKKSKNKKKSRRHSDSDDSDYRSKKRKRHHSDSHKERKKSKKNNQELEVETSPKPRLLLQTNHEDSHKHDAEFGPKPLVETVQKNVRYGGDMMPGEASAIAKYVQENKRIPRRGEVGLTSDEIERYEALGYVMSGSRNQMMNAVRLRKENQVISAEDRKRMALLSHEEKTKKENRLVQQFRDMIKKDD</sequence>
<dbReference type="GO" id="GO:0005634">
    <property type="term" value="C:nucleus"/>
    <property type="evidence" value="ECO:0007669"/>
    <property type="project" value="TreeGrafter"/>
</dbReference>
<feature type="compositionally biased region" description="Basic residues" evidence="2">
    <location>
        <begin position="77"/>
        <end position="93"/>
    </location>
</feature>
<dbReference type="AlphaFoldDB" id="A0AAW2Z3I3"/>
<dbReference type="PANTHER" id="PTHR13087">
    <property type="entry name" value="NF-KAPPA B ACTIVATING PROTEIN"/>
    <property type="match status" value="1"/>
</dbReference>
<proteinExistence type="inferred from homology"/>
<evidence type="ECO:0000256" key="1">
    <source>
        <dbReference type="ARBA" id="ARBA00009313"/>
    </source>
</evidence>
<comment type="caution">
    <text evidence="4">The sequence shown here is derived from an EMBL/GenBank/DDBJ whole genome shotgun (WGS) entry which is preliminary data.</text>
</comment>
<dbReference type="GO" id="GO:0003682">
    <property type="term" value="F:chromatin binding"/>
    <property type="evidence" value="ECO:0007669"/>
    <property type="project" value="InterPro"/>
</dbReference>
<feature type="compositionally biased region" description="Basic and acidic residues" evidence="2">
    <location>
        <begin position="94"/>
        <end position="103"/>
    </location>
</feature>
<feature type="domain" description="NF-kappa-B-activating protein C-terminal" evidence="3">
    <location>
        <begin position="168"/>
        <end position="267"/>
    </location>
</feature>
<reference evidence="4 5" key="1">
    <citation type="submission" date="2024-03" db="EMBL/GenBank/DDBJ databases">
        <title>The Acrasis kona genome and developmental transcriptomes reveal deep origins of eukaryotic multicellular pathways.</title>
        <authorList>
            <person name="Sheikh S."/>
            <person name="Fu C.-J."/>
            <person name="Brown M.W."/>
            <person name="Baldauf S.L."/>
        </authorList>
    </citation>
    <scope>NUCLEOTIDE SEQUENCE [LARGE SCALE GENOMIC DNA]</scope>
    <source>
        <strain evidence="4 5">ATCC MYA-3509</strain>
    </source>
</reference>
<dbReference type="InterPro" id="IPR009269">
    <property type="entry name" value="NKAP_C"/>
</dbReference>
<name>A0AAW2Z3I3_9EUKA</name>
<accession>A0AAW2Z3I3</accession>
<feature type="region of interest" description="Disordered" evidence="2">
    <location>
        <begin position="57"/>
        <end position="139"/>
    </location>
</feature>
<keyword evidence="5" id="KW-1185">Reference proteome</keyword>
<gene>
    <name evidence="4" type="ORF">AKO1_014522</name>
</gene>
<feature type="compositionally biased region" description="Basic residues" evidence="2">
    <location>
        <begin position="104"/>
        <end position="123"/>
    </location>
</feature>
<dbReference type="EMBL" id="JAOPGA020000966">
    <property type="protein sequence ID" value="KAL0483548.1"/>
    <property type="molecule type" value="Genomic_DNA"/>
</dbReference>
<dbReference type="Proteomes" id="UP001431209">
    <property type="component" value="Unassembled WGS sequence"/>
</dbReference>
<comment type="similarity">
    <text evidence="1">Belongs to the NKAP family.</text>
</comment>
<dbReference type="Pfam" id="PF06047">
    <property type="entry name" value="Nkap_C"/>
    <property type="match status" value="1"/>
</dbReference>
<organism evidence="4 5">
    <name type="scientific">Acrasis kona</name>
    <dbReference type="NCBI Taxonomy" id="1008807"/>
    <lineage>
        <taxon>Eukaryota</taxon>
        <taxon>Discoba</taxon>
        <taxon>Heterolobosea</taxon>
        <taxon>Tetramitia</taxon>
        <taxon>Eutetramitia</taxon>
        <taxon>Acrasidae</taxon>
        <taxon>Acrasis</taxon>
    </lineage>
</organism>
<feature type="region of interest" description="Disordered" evidence="2">
    <location>
        <begin position="1"/>
        <end position="27"/>
    </location>
</feature>
<protein>
    <recommendedName>
        <fullName evidence="3">NF-kappa-B-activating protein C-terminal domain-containing protein</fullName>
    </recommendedName>
</protein>
<dbReference type="InterPro" id="IPR040466">
    <property type="entry name" value="NKAP"/>
</dbReference>
<feature type="compositionally biased region" description="Basic and acidic residues" evidence="2">
    <location>
        <begin position="1"/>
        <end position="13"/>
    </location>
</feature>
<dbReference type="PANTHER" id="PTHR13087:SF0">
    <property type="entry name" value="NFKB ACTIVATING PROTEIN LIKE"/>
    <property type="match status" value="1"/>
</dbReference>
<evidence type="ECO:0000259" key="3">
    <source>
        <dbReference type="Pfam" id="PF06047"/>
    </source>
</evidence>
<evidence type="ECO:0000313" key="4">
    <source>
        <dbReference type="EMBL" id="KAL0483548.1"/>
    </source>
</evidence>